<feature type="transmembrane region" description="Helical" evidence="1">
    <location>
        <begin position="146"/>
        <end position="169"/>
    </location>
</feature>
<evidence type="ECO:0000313" key="3">
    <source>
        <dbReference type="Proteomes" id="UP000642673"/>
    </source>
</evidence>
<evidence type="ECO:0000256" key="1">
    <source>
        <dbReference type="SAM" id="Phobius"/>
    </source>
</evidence>
<protein>
    <submittedName>
        <fullName evidence="2">ABC transporter permease</fullName>
    </submittedName>
</protein>
<gene>
    <name evidence="2" type="ORF">GCM10010347_51840</name>
</gene>
<comment type="caution">
    <text evidence="2">The sequence shown here is derived from an EMBL/GenBank/DDBJ whole genome shotgun (WGS) entry which is preliminary data.</text>
</comment>
<feature type="transmembrane region" description="Helical" evidence="1">
    <location>
        <begin position="101"/>
        <end position="126"/>
    </location>
</feature>
<keyword evidence="1" id="KW-0812">Transmembrane</keyword>
<dbReference type="EMBL" id="BMVP01000013">
    <property type="protein sequence ID" value="GHB75116.1"/>
    <property type="molecule type" value="Genomic_DNA"/>
</dbReference>
<feature type="transmembrane region" description="Helical" evidence="1">
    <location>
        <begin position="235"/>
        <end position="256"/>
    </location>
</feature>
<dbReference type="RefSeq" id="WP_190186647.1">
    <property type="nucleotide sequence ID" value="NZ_BMVP01000013.1"/>
</dbReference>
<sequence>MSTQLRSEIHKLTSTRLWWILLLAMAIGSAGITALVVFAGLNAPRSPLDFNTAEGVVPAYNIALALTYIFPLAIGVVLVTQEHHSRTLTATLLAEPRRARVYGAKIAVGLCTALLYGVVSVASGALVTAALLTGHGQSSFLTHTSVLSALAGSVVVLTLWGAIGVGVGALVRNQTVAIVGILVLTQFLEPALRVLSSSLGHSAMAHLLPGSAGDLAGGGTIMSAATQATGGTQTLGFLVLAFYALAICALGAVRFARYQVS</sequence>
<feature type="transmembrane region" description="Helical" evidence="1">
    <location>
        <begin position="176"/>
        <end position="195"/>
    </location>
</feature>
<proteinExistence type="predicted"/>
<feature type="transmembrane region" description="Helical" evidence="1">
    <location>
        <begin position="20"/>
        <end position="39"/>
    </location>
</feature>
<accession>A0ABQ3F2Z5</accession>
<keyword evidence="1" id="KW-0472">Membrane</keyword>
<reference evidence="3" key="1">
    <citation type="journal article" date="2019" name="Int. J. Syst. Evol. Microbiol.">
        <title>The Global Catalogue of Microorganisms (GCM) 10K type strain sequencing project: providing services to taxonomists for standard genome sequencing and annotation.</title>
        <authorList>
            <consortium name="The Broad Institute Genomics Platform"/>
            <consortium name="The Broad Institute Genome Sequencing Center for Infectious Disease"/>
            <person name="Wu L."/>
            <person name="Ma J."/>
        </authorList>
    </citation>
    <scope>NUCLEOTIDE SEQUENCE [LARGE SCALE GENOMIC DNA]</scope>
    <source>
        <strain evidence="3">JCM 4738</strain>
    </source>
</reference>
<feature type="transmembrane region" description="Helical" evidence="1">
    <location>
        <begin position="59"/>
        <end position="80"/>
    </location>
</feature>
<dbReference type="Proteomes" id="UP000642673">
    <property type="component" value="Unassembled WGS sequence"/>
</dbReference>
<dbReference type="Pfam" id="PF12730">
    <property type="entry name" value="ABC2_membrane_4"/>
    <property type="match status" value="1"/>
</dbReference>
<name>A0ABQ3F2Z5_9ACTN</name>
<keyword evidence="3" id="KW-1185">Reference proteome</keyword>
<evidence type="ECO:0000313" key="2">
    <source>
        <dbReference type="EMBL" id="GHB75116.1"/>
    </source>
</evidence>
<organism evidence="2 3">
    <name type="scientific">Streptomyces cirratus</name>
    <dbReference type="NCBI Taxonomy" id="68187"/>
    <lineage>
        <taxon>Bacteria</taxon>
        <taxon>Bacillati</taxon>
        <taxon>Actinomycetota</taxon>
        <taxon>Actinomycetes</taxon>
        <taxon>Kitasatosporales</taxon>
        <taxon>Streptomycetaceae</taxon>
        <taxon>Streptomyces</taxon>
    </lineage>
</organism>
<keyword evidence="1" id="KW-1133">Transmembrane helix</keyword>